<evidence type="ECO:0000313" key="3">
    <source>
        <dbReference type="Proteomes" id="UP001485043"/>
    </source>
</evidence>
<keyword evidence="3" id="KW-1185">Reference proteome</keyword>
<dbReference type="Pfam" id="PF04564">
    <property type="entry name" value="U-box"/>
    <property type="match status" value="1"/>
</dbReference>
<dbReference type="AlphaFoldDB" id="A0AAW1T723"/>
<dbReference type="SUPFAM" id="SSF57850">
    <property type="entry name" value="RING/U-box"/>
    <property type="match status" value="1"/>
</dbReference>
<reference evidence="2 3" key="1">
    <citation type="journal article" date="2024" name="Nat. Commun.">
        <title>Phylogenomics reveals the evolutionary origins of lichenization in chlorophyte algae.</title>
        <authorList>
            <person name="Puginier C."/>
            <person name="Libourel C."/>
            <person name="Otte J."/>
            <person name="Skaloud P."/>
            <person name="Haon M."/>
            <person name="Grisel S."/>
            <person name="Petersen M."/>
            <person name="Berrin J.G."/>
            <person name="Delaux P.M."/>
            <person name="Dal Grande F."/>
            <person name="Keller J."/>
        </authorList>
    </citation>
    <scope>NUCLEOTIDE SEQUENCE [LARGE SCALE GENOMIC DNA]</scope>
    <source>
        <strain evidence="2 3">SAG 2523</strain>
    </source>
</reference>
<evidence type="ECO:0000259" key="1">
    <source>
        <dbReference type="PROSITE" id="PS51698"/>
    </source>
</evidence>
<protein>
    <recommendedName>
        <fullName evidence="1">U-box domain-containing protein</fullName>
    </recommendedName>
</protein>
<dbReference type="GO" id="GO:0016567">
    <property type="term" value="P:protein ubiquitination"/>
    <property type="evidence" value="ECO:0007669"/>
    <property type="project" value="InterPro"/>
</dbReference>
<proteinExistence type="predicted"/>
<dbReference type="EMBL" id="JALJOV010000372">
    <property type="protein sequence ID" value="KAK9864284.1"/>
    <property type="molecule type" value="Genomic_DNA"/>
</dbReference>
<accession>A0AAW1T723</accession>
<dbReference type="InterPro" id="IPR013083">
    <property type="entry name" value="Znf_RING/FYVE/PHD"/>
</dbReference>
<dbReference type="CDD" id="cd16664">
    <property type="entry name" value="RING-Ubox_PUB"/>
    <property type="match status" value="1"/>
</dbReference>
<sequence>MKKLNGKGRLFQGSGKIVFELDDQGIPIPPHEFICPLTHEVMSDPVVLLTGMTYDRHSIKNWIDLGHTTCPMTQKQLAWRMNNRVFAARNYSLRHLIDAWVAEHLPGKDPRTPLGEDCRDAVVLLQATTLHQPYSKIIIFVHERSRSCLEAHHVVMVVVNVLL</sequence>
<dbReference type="PANTHER" id="PTHR22849">
    <property type="entry name" value="WDSAM1 PROTEIN"/>
    <property type="match status" value="1"/>
</dbReference>
<evidence type="ECO:0000313" key="2">
    <source>
        <dbReference type="EMBL" id="KAK9864284.1"/>
    </source>
</evidence>
<dbReference type="InterPro" id="IPR045210">
    <property type="entry name" value="RING-Ubox_PUB"/>
</dbReference>
<dbReference type="InterPro" id="IPR003613">
    <property type="entry name" value="Ubox_domain"/>
</dbReference>
<dbReference type="InterPro" id="IPR045185">
    <property type="entry name" value="PUB22/23/24-like"/>
</dbReference>
<dbReference type="GO" id="GO:0061630">
    <property type="term" value="F:ubiquitin protein ligase activity"/>
    <property type="evidence" value="ECO:0007669"/>
    <property type="project" value="InterPro"/>
</dbReference>
<organism evidence="2 3">
    <name type="scientific">Apatococcus fuscideae</name>
    <dbReference type="NCBI Taxonomy" id="2026836"/>
    <lineage>
        <taxon>Eukaryota</taxon>
        <taxon>Viridiplantae</taxon>
        <taxon>Chlorophyta</taxon>
        <taxon>core chlorophytes</taxon>
        <taxon>Trebouxiophyceae</taxon>
        <taxon>Chlorellales</taxon>
        <taxon>Chlorellaceae</taxon>
        <taxon>Apatococcus</taxon>
    </lineage>
</organism>
<comment type="caution">
    <text evidence="2">The sequence shown here is derived from an EMBL/GenBank/DDBJ whole genome shotgun (WGS) entry which is preliminary data.</text>
</comment>
<dbReference type="Gene3D" id="3.30.40.10">
    <property type="entry name" value="Zinc/RING finger domain, C3HC4 (zinc finger)"/>
    <property type="match status" value="1"/>
</dbReference>
<name>A0AAW1T723_9CHLO</name>
<gene>
    <name evidence="2" type="ORF">WJX84_004780</name>
</gene>
<dbReference type="Proteomes" id="UP001485043">
    <property type="component" value="Unassembled WGS sequence"/>
</dbReference>
<dbReference type="PANTHER" id="PTHR22849:SF168">
    <property type="entry name" value="U-BOX DOMAIN-CONTAINING PROTEIN"/>
    <property type="match status" value="1"/>
</dbReference>
<feature type="domain" description="U-box" evidence="1">
    <location>
        <begin position="28"/>
        <end position="107"/>
    </location>
</feature>
<dbReference type="SMART" id="SM00504">
    <property type="entry name" value="Ubox"/>
    <property type="match status" value="1"/>
</dbReference>
<dbReference type="PROSITE" id="PS51698">
    <property type="entry name" value="U_BOX"/>
    <property type="match status" value="1"/>
</dbReference>